<evidence type="ECO:0000256" key="5">
    <source>
        <dbReference type="ARBA" id="ARBA00022692"/>
    </source>
</evidence>
<name>K9B2Q3_9STAP</name>
<dbReference type="GO" id="GO:0008324">
    <property type="term" value="F:monoatomic cation transmembrane transporter activity"/>
    <property type="evidence" value="ECO:0007669"/>
    <property type="project" value="InterPro"/>
</dbReference>
<dbReference type="AlphaFoldDB" id="K9B2Q3"/>
<keyword evidence="4" id="KW-1003">Cell membrane</keyword>
<protein>
    <submittedName>
        <fullName evidence="10">Monovalent cation/H+ antiporter subunit E</fullName>
    </submittedName>
</protein>
<feature type="transmembrane region" description="Helical" evidence="9">
    <location>
        <begin position="57"/>
        <end position="80"/>
    </location>
</feature>
<organism evidence="10 11">
    <name type="scientific">Staphylococcus massiliensis S46</name>
    <dbReference type="NCBI Taxonomy" id="1229783"/>
    <lineage>
        <taxon>Bacteria</taxon>
        <taxon>Bacillati</taxon>
        <taxon>Bacillota</taxon>
        <taxon>Bacilli</taxon>
        <taxon>Bacillales</taxon>
        <taxon>Staphylococcaceae</taxon>
        <taxon>Staphylococcus</taxon>
    </lineage>
</organism>
<dbReference type="PANTHER" id="PTHR34584">
    <property type="entry name" value="NA(+)/H(+) ANTIPORTER SUBUNIT E1"/>
    <property type="match status" value="1"/>
</dbReference>
<gene>
    <name evidence="10" type="ORF">C273_06258</name>
</gene>
<evidence type="ECO:0000256" key="1">
    <source>
        <dbReference type="ARBA" id="ARBA00004651"/>
    </source>
</evidence>
<proteinExistence type="inferred from homology"/>
<dbReference type="Pfam" id="PF01899">
    <property type="entry name" value="MNHE"/>
    <property type="match status" value="1"/>
</dbReference>
<evidence type="ECO:0000256" key="3">
    <source>
        <dbReference type="ARBA" id="ARBA00022449"/>
    </source>
</evidence>
<keyword evidence="5 9" id="KW-0812">Transmembrane</keyword>
<accession>K9B2Q3</accession>
<comment type="subcellular location">
    <subcellularLocation>
        <location evidence="1">Cell membrane</location>
        <topology evidence="1">Multi-pass membrane protein</topology>
    </subcellularLocation>
</comment>
<comment type="caution">
    <text evidence="10">The sequence shown here is derived from an EMBL/GenBank/DDBJ whole genome shotgun (WGS) entry which is preliminary data.</text>
</comment>
<feature type="transmembrane region" description="Helical" evidence="9">
    <location>
        <begin position="103"/>
        <end position="121"/>
    </location>
</feature>
<keyword evidence="8 9" id="KW-0472">Membrane</keyword>
<evidence type="ECO:0000256" key="8">
    <source>
        <dbReference type="ARBA" id="ARBA00023136"/>
    </source>
</evidence>
<dbReference type="eggNOG" id="COG1863">
    <property type="taxonomic scope" value="Bacteria"/>
</dbReference>
<evidence type="ECO:0000256" key="9">
    <source>
        <dbReference type="SAM" id="Phobius"/>
    </source>
</evidence>
<dbReference type="STRING" id="1229783.C273_06258"/>
<evidence type="ECO:0000256" key="7">
    <source>
        <dbReference type="ARBA" id="ARBA00023065"/>
    </source>
</evidence>
<dbReference type="Proteomes" id="UP000009885">
    <property type="component" value="Unassembled WGS sequence"/>
</dbReference>
<dbReference type="InterPro" id="IPR002758">
    <property type="entry name" value="Cation_antiport_E"/>
</dbReference>
<evidence type="ECO:0000256" key="2">
    <source>
        <dbReference type="ARBA" id="ARBA00006228"/>
    </source>
</evidence>
<evidence type="ECO:0000313" key="10">
    <source>
        <dbReference type="EMBL" id="EKU48040.1"/>
    </source>
</evidence>
<dbReference type="OrthoDB" id="9800498at2"/>
<dbReference type="GO" id="GO:0005886">
    <property type="term" value="C:plasma membrane"/>
    <property type="evidence" value="ECO:0007669"/>
    <property type="project" value="UniProtKB-SubCell"/>
</dbReference>
<dbReference type="PIRSF" id="PIRSF019239">
    <property type="entry name" value="MrpE"/>
    <property type="match status" value="1"/>
</dbReference>
<keyword evidence="3" id="KW-0813">Transport</keyword>
<dbReference type="GO" id="GO:0015297">
    <property type="term" value="F:antiporter activity"/>
    <property type="evidence" value="ECO:0007669"/>
    <property type="project" value="UniProtKB-KW"/>
</dbReference>
<evidence type="ECO:0000256" key="6">
    <source>
        <dbReference type="ARBA" id="ARBA00022989"/>
    </source>
</evidence>
<dbReference type="RefSeq" id="WP_009383457.1">
    <property type="nucleotide sequence ID" value="NZ_AMSQ01000008.1"/>
</dbReference>
<evidence type="ECO:0000256" key="4">
    <source>
        <dbReference type="ARBA" id="ARBA00022475"/>
    </source>
</evidence>
<dbReference type="EMBL" id="AMSQ01000008">
    <property type="protein sequence ID" value="EKU48040.1"/>
    <property type="molecule type" value="Genomic_DNA"/>
</dbReference>
<keyword evidence="11" id="KW-1185">Reference proteome</keyword>
<keyword evidence="6 9" id="KW-1133">Transmembrane helix</keyword>
<dbReference type="PATRIC" id="fig|1229783.3.peg.1266"/>
<evidence type="ECO:0000313" key="11">
    <source>
        <dbReference type="Proteomes" id="UP000009885"/>
    </source>
</evidence>
<dbReference type="NCBIfam" id="NF009291">
    <property type="entry name" value="PRK12651.1-1"/>
    <property type="match status" value="1"/>
</dbReference>
<keyword evidence="3" id="KW-0050">Antiport</keyword>
<feature type="transmembrane region" description="Helical" evidence="9">
    <location>
        <begin position="5"/>
        <end position="22"/>
    </location>
</feature>
<comment type="similarity">
    <text evidence="2">Belongs to the CPA3 antiporters (TC 2.A.63) subunit E family.</text>
</comment>
<feature type="transmembrane region" description="Helical" evidence="9">
    <location>
        <begin position="28"/>
        <end position="45"/>
    </location>
</feature>
<reference evidence="10 11" key="1">
    <citation type="journal article" date="2013" name="Genome Announc.">
        <title>Genome Sequence of Staphylococcus massiliensis Strain S46, Isolated from the Surface of Healthy Human Skin.</title>
        <authorList>
            <person name="Srivastav R."/>
            <person name="Singh A."/>
            <person name="Jangir P.K."/>
            <person name="Kumari C."/>
            <person name="Muduli S."/>
            <person name="Sharma R."/>
        </authorList>
    </citation>
    <scope>NUCLEOTIDE SEQUENCE [LARGE SCALE GENOMIC DNA]</scope>
    <source>
        <strain evidence="10 11">S46</strain>
    </source>
</reference>
<dbReference type="PANTHER" id="PTHR34584:SF1">
    <property type="entry name" value="NA(+)_H(+) ANTIPORTER SUBUNIT E1"/>
    <property type="match status" value="1"/>
</dbReference>
<sequence>MAIQIVINIFLAVFWMFLSDSYTLNNFVLGFLFSLAFVYLMRHILPGRFYMITLYRIFKLILIFLLELLKANVDVIRIIFQPKIQNEPAFFEYETELKKDWEIVLLANLITLTPGTVVLGVSDDRKKLYIHCVDFSTKEEEVEGIKTSLEKAVREVGEL</sequence>
<keyword evidence="7" id="KW-0406">Ion transport</keyword>